<feature type="compositionally biased region" description="Polar residues" evidence="4">
    <location>
        <begin position="600"/>
        <end position="609"/>
    </location>
</feature>
<feature type="compositionally biased region" description="Polar residues" evidence="4">
    <location>
        <begin position="842"/>
        <end position="857"/>
    </location>
</feature>
<feature type="region of interest" description="Disordered" evidence="4">
    <location>
        <begin position="767"/>
        <end position="914"/>
    </location>
</feature>
<dbReference type="PANTHER" id="PTHR16308:SF13">
    <property type="entry name" value="PROTEIN LINGERER"/>
    <property type="match status" value="1"/>
</dbReference>
<feature type="compositionally biased region" description="Low complexity" evidence="4">
    <location>
        <begin position="505"/>
        <end position="539"/>
    </location>
</feature>
<dbReference type="PROSITE" id="PS51140">
    <property type="entry name" value="CUE"/>
    <property type="match status" value="1"/>
</dbReference>
<name>A0A1Y2AQX0_9TREE</name>
<evidence type="ECO:0000256" key="1">
    <source>
        <dbReference type="ARBA" id="ARBA00004496"/>
    </source>
</evidence>
<feature type="compositionally biased region" description="Basic and acidic residues" evidence="4">
    <location>
        <begin position="222"/>
        <end position="242"/>
    </location>
</feature>
<feature type="compositionally biased region" description="Low complexity" evidence="4">
    <location>
        <begin position="314"/>
        <end position="338"/>
    </location>
</feature>
<evidence type="ECO:0000256" key="3">
    <source>
        <dbReference type="ARBA" id="ARBA00022553"/>
    </source>
</evidence>
<dbReference type="OrthoDB" id="5396806at2759"/>
<feature type="compositionally biased region" description="Low complexity" evidence="4">
    <location>
        <begin position="610"/>
        <end position="651"/>
    </location>
</feature>
<dbReference type="AlphaFoldDB" id="A0A1Y2AQX0"/>
<feature type="compositionally biased region" description="Pro residues" evidence="4">
    <location>
        <begin position="779"/>
        <end position="797"/>
    </location>
</feature>
<sequence>MATVEELAVRFKSQLSQLQSIFPSWDQGDLVFTLQDARGNVDEAAMMITEGRAAQFTQASRKKPAKPVKEVSKGKGHSNQNADSGGWEQVNGDSSDFRAARGGRGGRGGARGGRGGRGGEPFRGGRGGRGGGRGGRGGFANVNGGANGIKKNGDSATDAWTNQVEQATEAATANGVYGTSAAETGEAKSADQNGWAESATAPVETGKGDDFAATNGWGDAPAAKEVEKAARTVNAGKKEDIKNIAPSAQPPPAKPKLTWAQIAKPVEKPKPVPVPVQAPAPPAPEPESKAEVTTVEPTNEETDVPAEATEETPAEPVESWGDAPAPAEVEAEAAALNEQVEETYANGQEEVLPEETAEGSQDWSLDPAIAGIGSQPQWAKTIEQPVPIAPEPVTTYTGPPGFNIVAARTAAAQQPRTSSRAGRYKDADGKGVVLPAMASGVSAMEMQFGSLSFGGEAGDGVEAPEPKAEPTPATPAQPLAAPAPPTVTSPVRAPAPPSTQPFQTPVAAIPPSVAQPAAAPSTHPYYSQQPAQPPAQSAYTAPHQTLQAQMQHSYQSHFLPQSAAQPQPTQLPQAQQQQSPAQQQAPSHDQAQQGFYRSSDYYNIGSQAHQQHQQPEALSQQQAPQQAQPSQQQQQQQQPQQSGPQHQAPHASSPYDAPFAQFGQSHLFGQQAQQGQANDPFGQAQRYDSYSASGYPRPSVEEAKAAAPAPSHTPTAPSQPQQQGVPQHQNQYYSQLNNMGYYQASPYNPYYQYGQAPQAGFQQYYPLAGRNLYGQPNPQAQPPQPIPQANKPTPPAAQSPYGAPSSYPSSAYDEQTFGLGRYGEQAKPQAPSAAGQGPAPVTQPSNPAQQSYQSQGQGLHGFLGINTPSATSAGSRPQATTPDEGFKPTTSAASRPQQSGQQPAQQAFGNYQYGNGYGQDWSQYGYGRNGYAGWQG</sequence>
<keyword evidence="7" id="KW-1185">Reference proteome</keyword>
<keyword evidence="2" id="KW-0963">Cytoplasm</keyword>
<feature type="compositionally biased region" description="Pro residues" evidence="4">
    <location>
        <begin position="481"/>
        <end position="499"/>
    </location>
</feature>
<feature type="compositionally biased region" description="Low complexity" evidence="4">
    <location>
        <begin position="798"/>
        <end position="812"/>
    </location>
</feature>
<dbReference type="InterPro" id="IPR051833">
    <property type="entry name" value="TC-DDR_regulator"/>
</dbReference>
<gene>
    <name evidence="6" type="ORF">BCR39DRAFT_545589</name>
</gene>
<feature type="domain" description="CUE" evidence="5">
    <location>
        <begin position="10"/>
        <end position="53"/>
    </location>
</feature>
<reference evidence="6 7" key="1">
    <citation type="submission" date="2016-07" db="EMBL/GenBank/DDBJ databases">
        <title>Pervasive Adenine N6-methylation of Active Genes in Fungi.</title>
        <authorList>
            <consortium name="DOE Joint Genome Institute"/>
            <person name="Mondo S.J."/>
            <person name="Dannebaum R.O."/>
            <person name="Kuo R.C."/>
            <person name="Labutti K."/>
            <person name="Haridas S."/>
            <person name="Kuo A."/>
            <person name="Salamov A."/>
            <person name="Ahrendt S.R."/>
            <person name="Lipzen A."/>
            <person name="Sullivan W."/>
            <person name="Andreopoulos W.B."/>
            <person name="Clum A."/>
            <person name="Lindquist E."/>
            <person name="Daum C."/>
            <person name="Ramamoorthy G.K."/>
            <person name="Gryganskyi A."/>
            <person name="Culley D."/>
            <person name="Magnuson J.K."/>
            <person name="James T.Y."/>
            <person name="O'Malley M.A."/>
            <person name="Stajich J.E."/>
            <person name="Spatafora J.W."/>
            <person name="Visel A."/>
            <person name="Grigoriev I.V."/>
        </authorList>
    </citation>
    <scope>NUCLEOTIDE SEQUENCE [LARGE SCALE GENOMIC DNA]</scope>
    <source>
        <strain evidence="6 7">68-887.2</strain>
    </source>
</reference>
<feature type="compositionally biased region" description="Polar residues" evidence="4">
    <location>
        <begin position="542"/>
        <end position="559"/>
    </location>
</feature>
<comment type="subcellular location">
    <subcellularLocation>
        <location evidence="1">Cytoplasm</location>
    </subcellularLocation>
</comment>
<dbReference type="EMBL" id="MCFC01000063">
    <property type="protein sequence ID" value="ORY24864.1"/>
    <property type="molecule type" value="Genomic_DNA"/>
</dbReference>
<feature type="compositionally biased region" description="Low complexity" evidence="4">
    <location>
        <begin position="705"/>
        <end position="731"/>
    </location>
</feature>
<dbReference type="GO" id="GO:0005634">
    <property type="term" value="C:nucleus"/>
    <property type="evidence" value="ECO:0007669"/>
    <property type="project" value="TreeGrafter"/>
</dbReference>
<feature type="region of interest" description="Disordered" evidence="4">
    <location>
        <begin position="452"/>
        <end position="732"/>
    </location>
</feature>
<feature type="region of interest" description="Disordered" evidence="4">
    <location>
        <begin position="201"/>
        <end position="369"/>
    </location>
</feature>
<keyword evidence="3" id="KW-0597">Phosphoprotein</keyword>
<evidence type="ECO:0000259" key="5">
    <source>
        <dbReference type="PROSITE" id="PS51140"/>
    </source>
</evidence>
<proteinExistence type="predicted"/>
<dbReference type="InterPro" id="IPR003892">
    <property type="entry name" value="CUE"/>
</dbReference>
<protein>
    <recommendedName>
        <fullName evidence="5">CUE domain-containing protein</fullName>
    </recommendedName>
</protein>
<dbReference type="PANTHER" id="PTHR16308">
    <property type="entry name" value="UBIQUITIN ASSOCIATED PROTEIN 2-LIKE/LINGERER"/>
    <property type="match status" value="1"/>
</dbReference>
<feature type="region of interest" description="Disordered" evidence="4">
    <location>
        <begin position="55"/>
        <end position="156"/>
    </location>
</feature>
<feature type="compositionally biased region" description="Polar residues" evidence="4">
    <location>
        <begin position="662"/>
        <end position="677"/>
    </location>
</feature>
<feature type="compositionally biased region" description="Pro residues" evidence="4">
    <location>
        <begin position="271"/>
        <end position="285"/>
    </location>
</feature>
<dbReference type="Pfam" id="PF02845">
    <property type="entry name" value="CUE"/>
    <property type="match status" value="1"/>
</dbReference>
<organism evidence="6 7">
    <name type="scientific">Naematelia encephala</name>
    <dbReference type="NCBI Taxonomy" id="71784"/>
    <lineage>
        <taxon>Eukaryota</taxon>
        <taxon>Fungi</taxon>
        <taxon>Dikarya</taxon>
        <taxon>Basidiomycota</taxon>
        <taxon>Agaricomycotina</taxon>
        <taxon>Tremellomycetes</taxon>
        <taxon>Tremellales</taxon>
        <taxon>Naemateliaceae</taxon>
        <taxon>Naematelia</taxon>
    </lineage>
</organism>
<comment type="caution">
    <text evidence="6">The sequence shown here is derived from an EMBL/GenBank/DDBJ whole genome shotgun (WGS) entry which is preliminary data.</text>
</comment>
<evidence type="ECO:0000313" key="7">
    <source>
        <dbReference type="Proteomes" id="UP000193986"/>
    </source>
</evidence>
<dbReference type="Proteomes" id="UP000193986">
    <property type="component" value="Unassembled WGS sequence"/>
</dbReference>
<feature type="compositionally biased region" description="Low complexity" evidence="4">
    <location>
        <begin position="560"/>
        <end position="593"/>
    </location>
</feature>
<dbReference type="GO" id="GO:0005737">
    <property type="term" value="C:cytoplasm"/>
    <property type="evidence" value="ECO:0007669"/>
    <property type="project" value="UniProtKB-SubCell"/>
</dbReference>
<feature type="compositionally biased region" description="Acidic residues" evidence="4">
    <location>
        <begin position="298"/>
        <end position="313"/>
    </location>
</feature>
<feature type="compositionally biased region" description="Gly residues" evidence="4">
    <location>
        <begin position="102"/>
        <end position="138"/>
    </location>
</feature>
<feature type="compositionally biased region" description="Low complexity" evidence="4">
    <location>
        <begin position="891"/>
        <end position="914"/>
    </location>
</feature>
<feature type="compositionally biased region" description="Polar residues" evidence="4">
    <location>
        <begin position="866"/>
        <end position="881"/>
    </location>
</feature>
<dbReference type="InParanoid" id="A0A1Y2AQX0"/>
<dbReference type="GO" id="GO:0043130">
    <property type="term" value="F:ubiquitin binding"/>
    <property type="evidence" value="ECO:0007669"/>
    <property type="project" value="InterPro"/>
</dbReference>
<evidence type="ECO:0000256" key="4">
    <source>
        <dbReference type="SAM" id="MobiDB-lite"/>
    </source>
</evidence>
<feature type="compositionally biased region" description="Low complexity" evidence="4">
    <location>
        <begin position="470"/>
        <end position="480"/>
    </location>
</feature>
<accession>A0A1Y2AQX0</accession>
<evidence type="ECO:0000313" key="6">
    <source>
        <dbReference type="EMBL" id="ORY24864.1"/>
    </source>
</evidence>
<feature type="compositionally biased region" description="Low complexity" evidence="4">
    <location>
        <begin position="825"/>
        <end position="840"/>
    </location>
</feature>
<dbReference type="STRING" id="71784.A0A1Y2AQX0"/>
<evidence type="ECO:0000256" key="2">
    <source>
        <dbReference type="ARBA" id="ARBA00022490"/>
    </source>
</evidence>